<dbReference type="AlphaFoldDB" id="A0A8J2XVX3"/>
<dbReference type="Pfam" id="PF00027">
    <property type="entry name" value="cNMP_binding"/>
    <property type="match status" value="1"/>
</dbReference>
<dbReference type="PANTHER" id="PTHR24567:SF76">
    <property type="entry name" value="CYCLIC NUCLEOTIDE-BINDING DOMAIN PROTEIN"/>
    <property type="match status" value="1"/>
</dbReference>
<reference evidence="2" key="2">
    <citation type="submission" date="2020-09" db="EMBL/GenBank/DDBJ databases">
        <authorList>
            <person name="Sun Q."/>
            <person name="Zhou Y."/>
        </authorList>
    </citation>
    <scope>NUCLEOTIDE SEQUENCE</scope>
    <source>
        <strain evidence="2">CGMCC 1.15448</strain>
    </source>
</reference>
<evidence type="ECO:0000313" key="2">
    <source>
        <dbReference type="EMBL" id="GGB19201.1"/>
    </source>
</evidence>
<dbReference type="Proteomes" id="UP000607559">
    <property type="component" value="Unassembled WGS sequence"/>
</dbReference>
<proteinExistence type="predicted"/>
<dbReference type="SUPFAM" id="SSF51206">
    <property type="entry name" value="cAMP-binding domain-like"/>
    <property type="match status" value="1"/>
</dbReference>
<dbReference type="PANTHER" id="PTHR24567">
    <property type="entry name" value="CRP FAMILY TRANSCRIPTIONAL REGULATORY PROTEIN"/>
    <property type="match status" value="1"/>
</dbReference>
<name>A0A8J2XVX3_9BACT</name>
<dbReference type="InterPro" id="IPR018490">
    <property type="entry name" value="cNMP-bd_dom_sf"/>
</dbReference>
<dbReference type="InterPro" id="IPR000595">
    <property type="entry name" value="cNMP-bd_dom"/>
</dbReference>
<evidence type="ECO:0000259" key="1">
    <source>
        <dbReference type="Pfam" id="PF00027"/>
    </source>
</evidence>
<dbReference type="Gene3D" id="2.60.120.10">
    <property type="entry name" value="Jelly Rolls"/>
    <property type="match status" value="1"/>
</dbReference>
<dbReference type="RefSeq" id="WP_229689078.1">
    <property type="nucleotide sequence ID" value="NZ_BMJC01000005.1"/>
</dbReference>
<dbReference type="CDD" id="cd00038">
    <property type="entry name" value="CAP_ED"/>
    <property type="match status" value="1"/>
</dbReference>
<protein>
    <submittedName>
        <fullName evidence="2">Cyclic nucleotide-binding protein</fullName>
    </submittedName>
</protein>
<feature type="domain" description="Cyclic nucleotide-binding" evidence="1">
    <location>
        <begin position="32"/>
        <end position="117"/>
    </location>
</feature>
<dbReference type="EMBL" id="BMJC01000005">
    <property type="protein sequence ID" value="GGB19201.1"/>
    <property type="molecule type" value="Genomic_DNA"/>
</dbReference>
<gene>
    <name evidence="2" type="ORF">GCM10011511_48630</name>
</gene>
<dbReference type="GO" id="GO:0003700">
    <property type="term" value="F:DNA-binding transcription factor activity"/>
    <property type="evidence" value="ECO:0007669"/>
    <property type="project" value="TreeGrafter"/>
</dbReference>
<dbReference type="InterPro" id="IPR050397">
    <property type="entry name" value="Env_Response_Regulators"/>
</dbReference>
<dbReference type="InterPro" id="IPR014710">
    <property type="entry name" value="RmlC-like_jellyroll"/>
</dbReference>
<keyword evidence="3" id="KW-1185">Reference proteome</keyword>
<dbReference type="GO" id="GO:0005829">
    <property type="term" value="C:cytosol"/>
    <property type="evidence" value="ECO:0007669"/>
    <property type="project" value="TreeGrafter"/>
</dbReference>
<sequence length="197" mass="23062">MIDYDAILKNVGRHVAPDAEETEHFISLLKFQRLPRKALLLREGQACKHFYFVHSGTLRAYCMDARGRESTIMFAPADWWVTDMYCFLNGRRAMMYIEALVESEVFRIGKPQLDELLGRWPTFERWFRILMQNAYTREQLRAIDNLSLSAEERYVRFVEKYPLIAGQVTQKQIASYLGITPEFLSAILKKQGKRRGA</sequence>
<accession>A0A8J2XVX3</accession>
<organism evidence="2 3">
    <name type="scientific">Puia dinghuensis</name>
    <dbReference type="NCBI Taxonomy" id="1792502"/>
    <lineage>
        <taxon>Bacteria</taxon>
        <taxon>Pseudomonadati</taxon>
        <taxon>Bacteroidota</taxon>
        <taxon>Chitinophagia</taxon>
        <taxon>Chitinophagales</taxon>
        <taxon>Chitinophagaceae</taxon>
        <taxon>Puia</taxon>
    </lineage>
</organism>
<comment type="caution">
    <text evidence="2">The sequence shown here is derived from an EMBL/GenBank/DDBJ whole genome shotgun (WGS) entry which is preliminary data.</text>
</comment>
<reference evidence="2" key="1">
    <citation type="journal article" date="2014" name="Int. J. Syst. Evol. Microbiol.">
        <title>Complete genome sequence of Corynebacterium casei LMG S-19264T (=DSM 44701T), isolated from a smear-ripened cheese.</title>
        <authorList>
            <consortium name="US DOE Joint Genome Institute (JGI-PGF)"/>
            <person name="Walter F."/>
            <person name="Albersmeier A."/>
            <person name="Kalinowski J."/>
            <person name="Ruckert C."/>
        </authorList>
    </citation>
    <scope>NUCLEOTIDE SEQUENCE</scope>
    <source>
        <strain evidence="2">CGMCC 1.15448</strain>
    </source>
</reference>
<evidence type="ECO:0000313" key="3">
    <source>
        <dbReference type="Proteomes" id="UP000607559"/>
    </source>
</evidence>